<sequence length="227" mass="26456">MLGFSDVTGNQIFYASWPNSYHSYSPSDSVSQQVSSENHPDFVIPRQGPGVTIDPEIINKQRQFWQHCLVGVLYDEGPVQDFHMQASINEYWHLQNPVRVVGRKKNIFMFEFDNVFDKNFMVQEGPWTVQNKLLILKNCQPNIILEEYKVHEIPIWVEFWGFPLEYYVASVAEEVGNMVGDVLQVDFSDQGFRNLRYLRFRCGCIGHLARESRKSKKAVQKSIDEQK</sequence>
<comment type="caution">
    <text evidence="2">The sequence shown here is derived from an EMBL/GenBank/DDBJ whole genome shotgun (WGS) entry which is preliminary data.</text>
</comment>
<reference evidence="2" key="1">
    <citation type="submission" date="2020-09" db="EMBL/GenBank/DDBJ databases">
        <title>Genome-Enabled Discovery of Anthraquinone Biosynthesis in Senna tora.</title>
        <authorList>
            <person name="Kang S.-H."/>
            <person name="Pandey R.P."/>
            <person name="Lee C.-M."/>
            <person name="Sim J.-S."/>
            <person name="Jeong J.-T."/>
            <person name="Choi B.-S."/>
            <person name="Jung M."/>
            <person name="Ginzburg D."/>
            <person name="Zhao K."/>
            <person name="Won S.Y."/>
            <person name="Oh T.-J."/>
            <person name="Yu Y."/>
            <person name="Kim N.-H."/>
            <person name="Lee O.R."/>
            <person name="Lee T.-H."/>
            <person name="Bashyal P."/>
            <person name="Kim T.-S."/>
            <person name="Lee W.-H."/>
            <person name="Kawkins C."/>
            <person name="Kim C.-K."/>
            <person name="Kim J.S."/>
            <person name="Ahn B.O."/>
            <person name="Rhee S.Y."/>
            <person name="Sohng J.K."/>
        </authorList>
    </citation>
    <scope>NUCLEOTIDE SEQUENCE</scope>
    <source>
        <tissue evidence="2">Leaf</tissue>
    </source>
</reference>
<organism evidence="2 3">
    <name type="scientific">Senna tora</name>
    <dbReference type="NCBI Taxonomy" id="362788"/>
    <lineage>
        <taxon>Eukaryota</taxon>
        <taxon>Viridiplantae</taxon>
        <taxon>Streptophyta</taxon>
        <taxon>Embryophyta</taxon>
        <taxon>Tracheophyta</taxon>
        <taxon>Spermatophyta</taxon>
        <taxon>Magnoliopsida</taxon>
        <taxon>eudicotyledons</taxon>
        <taxon>Gunneridae</taxon>
        <taxon>Pentapetalae</taxon>
        <taxon>rosids</taxon>
        <taxon>fabids</taxon>
        <taxon>Fabales</taxon>
        <taxon>Fabaceae</taxon>
        <taxon>Caesalpinioideae</taxon>
        <taxon>Cassia clade</taxon>
        <taxon>Senna</taxon>
    </lineage>
</organism>
<evidence type="ECO:0000313" key="2">
    <source>
        <dbReference type="EMBL" id="KAF7815044.1"/>
    </source>
</evidence>
<dbReference type="PANTHER" id="PTHR31286:SF180">
    <property type="entry name" value="OS10G0362600 PROTEIN"/>
    <property type="match status" value="1"/>
</dbReference>
<proteinExistence type="predicted"/>
<protein>
    <recommendedName>
        <fullName evidence="1">DUF4283 domain-containing protein</fullName>
    </recommendedName>
</protein>
<dbReference type="AlphaFoldDB" id="A0A834WFC0"/>
<dbReference type="OrthoDB" id="990321at2759"/>
<gene>
    <name evidence="2" type="ORF">G2W53_029013</name>
</gene>
<feature type="domain" description="DUF4283" evidence="1">
    <location>
        <begin position="63"/>
        <end position="146"/>
    </location>
</feature>
<dbReference type="PANTHER" id="PTHR31286">
    <property type="entry name" value="GLYCINE-RICH CELL WALL STRUCTURAL PROTEIN 1.8-LIKE"/>
    <property type="match status" value="1"/>
</dbReference>
<dbReference type="EMBL" id="JAAIUW010000009">
    <property type="protein sequence ID" value="KAF7815044.1"/>
    <property type="molecule type" value="Genomic_DNA"/>
</dbReference>
<dbReference type="Pfam" id="PF14111">
    <property type="entry name" value="DUF4283"/>
    <property type="match status" value="1"/>
</dbReference>
<dbReference type="InterPro" id="IPR040256">
    <property type="entry name" value="At4g02000-like"/>
</dbReference>
<evidence type="ECO:0000259" key="1">
    <source>
        <dbReference type="Pfam" id="PF14111"/>
    </source>
</evidence>
<evidence type="ECO:0000313" key="3">
    <source>
        <dbReference type="Proteomes" id="UP000634136"/>
    </source>
</evidence>
<keyword evidence="3" id="KW-1185">Reference proteome</keyword>
<accession>A0A834WFC0</accession>
<dbReference type="InterPro" id="IPR025558">
    <property type="entry name" value="DUF4283"/>
</dbReference>
<name>A0A834WFC0_9FABA</name>
<dbReference type="Proteomes" id="UP000634136">
    <property type="component" value="Unassembled WGS sequence"/>
</dbReference>